<dbReference type="AlphaFoldDB" id="E4YRT3"/>
<sequence>MEENVSRTLNFLNSTTILKQEGAKK</sequence>
<dbReference type="EMBL" id="FN655151">
    <property type="protein sequence ID" value="CBY38175.1"/>
    <property type="molecule type" value="Genomic_DNA"/>
</dbReference>
<name>E4YRT3_OIKDI</name>
<reference evidence="1" key="1">
    <citation type="journal article" date="2010" name="Science">
        <title>Plasticity of animal genome architecture unmasked by rapid evolution of a pelagic tunicate.</title>
        <authorList>
            <person name="Denoeud F."/>
            <person name="Henriet S."/>
            <person name="Mungpakdee S."/>
            <person name="Aury J.M."/>
            <person name="Da Silva C."/>
            <person name="Brinkmann H."/>
            <person name="Mikhaleva J."/>
            <person name="Olsen L.C."/>
            <person name="Jubin C."/>
            <person name="Canestro C."/>
            <person name="Bouquet J.M."/>
            <person name="Danks G."/>
            <person name="Poulain J."/>
            <person name="Campsteijn C."/>
            <person name="Adamski M."/>
            <person name="Cross I."/>
            <person name="Yadetie F."/>
            <person name="Muffato M."/>
            <person name="Louis A."/>
            <person name="Butcher S."/>
            <person name="Tsagkogeorga G."/>
            <person name="Konrad A."/>
            <person name="Singh S."/>
            <person name="Jensen M.F."/>
            <person name="Cong E.H."/>
            <person name="Eikeseth-Otteraa H."/>
            <person name="Noel B."/>
            <person name="Anthouard V."/>
            <person name="Porcel B.M."/>
            <person name="Kachouri-Lafond R."/>
            <person name="Nishino A."/>
            <person name="Ugolini M."/>
            <person name="Chourrout P."/>
            <person name="Nishida H."/>
            <person name="Aasland R."/>
            <person name="Huzurbazar S."/>
            <person name="Westhof E."/>
            <person name="Delsuc F."/>
            <person name="Lehrach H."/>
            <person name="Reinhardt R."/>
            <person name="Weissenbach J."/>
            <person name="Roy S.W."/>
            <person name="Artiguenave F."/>
            <person name="Postlethwait J.H."/>
            <person name="Manak J.R."/>
            <person name="Thompson E.M."/>
            <person name="Jaillon O."/>
            <person name="Du Pasquier L."/>
            <person name="Boudinot P."/>
            <person name="Liberles D.A."/>
            <person name="Volff J.N."/>
            <person name="Philippe H."/>
            <person name="Lenhard B."/>
            <person name="Roest Crollius H."/>
            <person name="Wincker P."/>
            <person name="Chourrout D."/>
        </authorList>
    </citation>
    <scope>NUCLEOTIDE SEQUENCE [LARGE SCALE GENOMIC DNA]</scope>
</reference>
<accession>E4YRT3</accession>
<protein>
    <submittedName>
        <fullName evidence="1">Uncharacterized protein</fullName>
    </submittedName>
</protein>
<gene>
    <name evidence="1" type="ORF">GSOID_T00031685001</name>
</gene>
<organism evidence="1">
    <name type="scientific">Oikopleura dioica</name>
    <name type="common">Tunicate</name>
    <dbReference type="NCBI Taxonomy" id="34765"/>
    <lineage>
        <taxon>Eukaryota</taxon>
        <taxon>Metazoa</taxon>
        <taxon>Chordata</taxon>
        <taxon>Tunicata</taxon>
        <taxon>Appendicularia</taxon>
        <taxon>Copelata</taxon>
        <taxon>Oikopleuridae</taxon>
        <taxon>Oikopleura</taxon>
    </lineage>
</organism>
<dbReference type="Proteomes" id="UP000011014">
    <property type="component" value="Unassembled WGS sequence"/>
</dbReference>
<proteinExistence type="predicted"/>
<evidence type="ECO:0000313" key="1">
    <source>
        <dbReference type="EMBL" id="CBY38175.1"/>
    </source>
</evidence>